<dbReference type="RefSeq" id="WP_416383912.1">
    <property type="nucleotide sequence ID" value="NZ_CANLVA010000004.1"/>
</dbReference>
<sequence>MYNPVSSISKFRIGLSALNIAEQKSIFDCLPATVQAAVWQDRLSEGIAALSDRSQCRLLSELQDLLNPDCYSEDKANHTATSRLEELSPVIEKVFPDHSVFHKYTQQLGDNACESPIIEIAKGAPPTCTCSSSRSCMWWHNDCGAMQECLAGGCKKTNVGCGVLWLQTCDGLCTGNWC</sequence>
<protein>
    <submittedName>
        <fullName evidence="1">Uncharacterized protein</fullName>
    </submittedName>
</protein>
<accession>A0A521CDU9</accession>
<dbReference type="Proteomes" id="UP000319555">
    <property type="component" value="Unassembled WGS sequence"/>
</dbReference>
<dbReference type="EMBL" id="FXTE01000002">
    <property type="protein sequence ID" value="SMO57582.1"/>
    <property type="molecule type" value="Genomic_DNA"/>
</dbReference>
<evidence type="ECO:0000313" key="2">
    <source>
        <dbReference type="Proteomes" id="UP000319555"/>
    </source>
</evidence>
<reference evidence="1 2" key="1">
    <citation type="submission" date="2017-05" db="EMBL/GenBank/DDBJ databases">
        <authorList>
            <person name="Varghese N."/>
            <person name="Submissions S."/>
        </authorList>
    </citation>
    <scope>NUCLEOTIDE SEQUENCE [LARGE SCALE GENOMIC DNA]</scope>
    <source>
        <strain evidence="1 2">DSM 28009</strain>
    </source>
</reference>
<keyword evidence="2" id="KW-1185">Reference proteome</keyword>
<dbReference type="AlphaFoldDB" id="A0A521CDU9"/>
<dbReference type="NCBIfam" id="NF033852">
    <property type="entry name" value="fulvocin_rel"/>
    <property type="match status" value="1"/>
</dbReference>
<proteinExistence type="predicted"/>
<organism evidence="1 2">
    <name type="scientific">Ruegeria faecimaris</name>
    <dbReference type="NCBI Taxonomy" id="686389"/>
    <lineage>
        <taxon>Bacteria</taxon>
        <taxon>Pseudomonadati</taxon>
        <taxon>Pseudomonadota</taxon>
        <taxon>Alphaproteobacteria</taxon>
        <taxon>Rhodobacterales</taxon>
        <taxon>Roseobacteraceae</taxon>
        <taxon>Ruegeria</taxon>
    </lineage>
</organism>
<gene>
    <name evidence="1" type="ORF">SAMN06265380_102356</name>
</gene>
<name>A0A521CDU9_9RHOB</name>
<evidence type="ECO:0000313" key="1">
    <source>
        <dbReference type="EMBL" id="SMO57582.1"/>
    </source>
</evidence>